<keyword evidence="3" id="KW-1185">Reference proteome</keyword>
<comment type="caution">
    <text evidence="2">The sequence shown here is derived from an EMBL/GenBank/DDBJ whole genome shotgun (WGS) entry which is preliminary data.</text>
</comment>
<feature type="region of interest" description="Disordered" evidence="1">
    <location>
        <begin position="519"/>
        <end position="703"/>
    </location>
</feature>
<dbReference type="Proteomes" id="UP001470230">
    <property type="component" value="Unassembled WGS sequence"/>
</dbReference>
<accession>A0ABR2J0Y2</accession>
<name>A0ABR2J0Y2_9EUKA</name>
<protein>
    <submittedName>
        <fullName evidence="2">Uncharacterized protein</fullName>
    </submittedName>
</protein>
<feature type="compositionally biased region" description="Basic and acidic residues" evidence="1">
    <location>
        <begin position="588"/>
        <end position="611"/>
    </location>
</feature>
<dbReference type="EMBL" id="JAPFFF010000014">
    <property type="protein sequence ID" value="KAK8871200.1"/>
    <property type="molecule type" value="Genomic_DNA"/>
</dbReference>
<gene>
    <name evidence="2" type="ORF">M9Y10_009113</name>
</gene>
<feature type="compositionally biased region" description="Low complexity" evidence="1">
    <location>
        <begin position="241"/>
        <end position="260"/>
    </location>
</feature>
<feature type="compositionally biased region" description="Polar residues" evidence="1">
    <location>
        <begin position="646"/>
        <end position="658"/>
    </location>
</feature>
<feature type="compositionally biased region" description="Polar residues" evidence="1">
    <location>
        <begin position="729"/>
        <end position="751"/>
    </location>
</feature>
<feature type="region of interest" description="Disordered" evidence="1">
    <location>
        <begin position="239"/>
        <end position="273"/>
    </location>
</feature>
<evidence type="ECO:0000256" key="1">
    <source>
        <dbReference type="SAM" id="MobiDB-lite"/>
    </source>
</evidence>
<evidence type="ECO:0000313" key="2">
    <source>
        <dbReference type="EMBL" id="KAK8871200.1"/>
    </source>
</evidence>
<reference evidence="2 3" key="1">
    <citation type="submission" date="2024-04" db="EMBL/GenBank/DDBJ databases">
        <title>Tritrichomonas musculus Genome.</title>
        <authorList>
            <person name="Alves-Ferreira E."/>
            <person name="Grigg M."/>
            <person name="Lorenzi H."/>
            <person name="Galac M."/>
        </authorList>
    </citation>
    <scope>NUCLEOTIDE SEQUENCE [LARGE SCALE GENOMIC DNA]</scope>
    <source>
        <strain evidence="2 3">EAF2021</strain>
    </source>
</reference>
<sequence>MSSREKKVKRIVISASNIKKSNNDDLKNNCNNKQIARESGNTNTQSHFTVQQMQTSRYRLSRVRNNLSNNRAIESEFKEAFCSKFFKNNPDMLDTRPPSIKLIEYYEKLGINDDKRISQDRTVISENIKFKINNDEICKFDIREKHNNQDNISFSCTSLSSDFSSSFTRKEKIQLLSQMLPLETMVHGINSFENLRAHVLLAHFYNRTNKPQPAIRHLNEAQKIQLKIFKVSKQDDLTVLSPTAPSRSSKTSRKTSPSSIRSRKRSPNKQQECDSQFSNQIGFFNLTEEQENDVDDEISIEYANAHLMIAMDHSTPASSRSKHIQDATINLSRFNDQLINNQDNVSQKNDHLIYQKNLAKARLLFLQKKFDDSAKYFDSVLTNIDNLSNSNNPENESKSSKSYQKEKKIILNEAVKLDELEESAGIKIEAAENIKMIIRSQMNIIKATGRTIKTSTDENDRYENLLDDIDYALDLYCEARDAYYDIGLDDEEEDCIEQIRQLEKDKNEVYRILDQEQEERQKKLRQEEEEEDKLDNEKINKSNKNDQSVENTIEVNFGSSDSLEEKENQIAKNLIENNKPTIDNNPDEATKENNNEIKNEKNLNENSKDDNELNNGENLNETGELNKLDVGALTPLIESNKKESELPSSSQLIQNENEYGSDENEDQTKTTQKEIENDADSDIKEPEKSDKNDEEKTDKEDLEIRAKNIIKSLDLITNSLMNEDKQESNQKIQNKVSSEDQFFNNSSDNYN</sequence>
<feature type="compositionally biased region" description="Basic and acidic residues" evidence="1">
    <location>
        <begin position="535"/>
        <end position="544"/>
    </location>
</feature>
<feature type="compositionally biased region" description="Low complexity" evidence="1">
    <location>
        <begin position="613"/>
        <end position="625"/>
    </location>
</feature>
<proteinExistence type="predicted"/>
<organism evidence="2 3">
    <name type="scientific">Tritrichomonas musculus</name>
    <dbReference type="NCBI Taxonomy" id="1915356"/>
    <lineage>
        <taxon>Eukaryota</taxon>
        <taxon>Metamonada</taxon>
        <taxon>Parabasalia</taxon>
        <taxon>Tritrichomonadida</taxon>
        <taxon>Tritrichomonadidae</taxon>
        <taxon>Tritrichomonas</taxon>
    </lineage>
</organism>
<evidence type="ECO:0000313" key="3">
    <source>
        <dbReference type="Proteomes" id="UP001470230"/>
    </source>
</evidence>
<feature type="compositionally biased region" description="Polar residues" evidence="1">
    <location>
        <begin position="545"/>
        <end position="561"/>
    </location>
</feature>
<feature type="compositionally biased region" description="Basic and acidic residues" evidence="1">
    <location>
        <begin position="666"/>
        <end position="703"/>
    </location>
</feature>
<feature type="compositionally biased region" description="Polar residues" evidence="1">
    <location>
        <begin position="575"/>
        <end position="584"/>
    </location>
</feature>
<feature type="region of interest" description="Disordered" evidence="1">
    <location>
        <begin position="722"/>
        <end position="751"/>
    </location>
</feature>